<dbReference type="AlphaFoldDB" id="A0A9D1ALE4"/>
<proteinExistence type="predicted"/>
<organism evidence="1 2">
    <name type="scientific">Candidatus Caccousia avicola</name>
    <dbReference type="NCBI Taxonomy" id="2840721"/>
    <lineage>
        <taxon>Bacteria</taxon>
        <taxon>Bacillati</taxon>
        <taxon>Bacillota</taxon>
        <taxon>Clostridia</taxon>
        <taxon>Eubacteriales</taxon>
        <taxon>Oscillospiraceae</taxon>
        <taxon>Oscillospiraceae incertae sedis</taxon>
        <taxon>Candidatus Caccousia</taxon>
    </lineage>
</organism>
<name>A0A9D1ALE4_9FIRM</name>
<reference evidence="1" key="1">
    <citation type="submission" date="2020-10" db="EMBL/GenBank/DDBJ databases">
        <authorList>
            <person name="Gilroy R."/>
        </authorList>
    </citation>
    <scope>NUCLEOTIDE SEQUENCE</scope>
    <source>
        <strain evidence="1">ChiSxjej1B13-7958</strain>
    </source>
</reference>
<dbReference type="EMBL" id="DVGZ01000035">
    <property type="protein sequence ID" value="HIR46722.1"/>
    <property type="molecule type" value="Genomic_DNA"/>
</dbReference>
<sequence length="104" mass="11867">MTRNEAVKEIKALRMQYMINVQAEDVDSAFRTSNALGIAITALSGPTREQVKELKGKWEKVDQLEYGELSFEILKCSKCEYEVSADAEDDRWKFCPHCGAKMED</sequence>
<gene>
    <name evidence="1" type="ORF">IAB89_03540</name>
</gene>
<accession>A0A9D1ALE4</accession>
<evidence type="ECO:0000313" key="2">
    <source>
        <dbReference type="Proteomes" id="UP000824242"/>
    </source>
</evidence>
<comment type="caution">
    <text evidence="1">The sequence shown here is derived from an EMBL/GenBank/DDBJ whole genome shotgun (WGS) entry which is preliminary data.</text>
</comment>
<protein>
    <submittedName>
        <fullName evidence="1">Zinc ribbon domain-containing protein</fullName>
    </submittedName>
</protein>
<dbReference type="Proteomes" id="UP000824242">
    <property type="component" value="Unassembled WGS sequence"/>
</dbReference>
<evidence type="ECO:0000313" key="1">
    <source>
        <dbReference type="EMBL" id="HIR46722.1"/>
    </source>
</evidence>
<reference evidence="1" key="2">
    <citation type="journal article" date="2021" name="PeerJ">
        <title>Extensive microbial diversity within the chicken gut microbiome revealed by metagenomics and culture.</title>
        <authorList>
            <person name="Gilroy R."/>
            <person name="Ravi A."/>
            <person name="Getino M."/>
            <person name="Pursley I."/>
            <person name="Horton D.L."/>
            <person name="Alikhan N.F."/>
            <person name="Baker D."/>
            <person name="Gharbi K."/>
            <person name="Hall N."/>
            <person name="Watson M."/>
            <person name="Adriaenssens E.M."/>
            <person name="Foster-Nyarko E."/>
            <person name="Jarju S."/>
            <person name="Secka A."/>
            <person name="Antonio M."/>
            <person name="Oren A."/>
            <person name="Chaudhuri R.R."/>
            <person name="La Ragione R."/>
            <person name="Hildebrand F."/>
            <person name="Pallen M.J."/>
        </authorList>
    </citation>
    <scope>NUCLEOTIDE SEQUENCE</scope>
    <source>
        <strain evidence="1">ChiSxjej1B13-7958</strain>
    </source>
</reference>